<organism evidence="2 3">
    <name type="scientific">Parapedobacter deserti</name>
    <dbReference type="NCBI Taxonomy" id="1912957"/>
    <lineage>
        <taxon>Bacteria</taxon>
        <taxon>Pseudomonadati</taxon>
        <taxon>Bacteroidota</taxon>
        <taxon>Sphingobacteriia</taxon>
        <taxon>Sphingobacteriales</taxon>
        <taxon>Sphingobacteriaceae</taxon>
        <taxon>Parapedobacter</taxon>
    </lineage>
</organism>
<dbReference type="InterPro" id="IPR036390">
    <property type="entry name" value="WH_DNA-bd_sf"/>
</dbReference>
<dbReference type="PROSITE" id="PS01125">
    <property type="entry name" value="ROK"/>
    <property type="match status" value="1"/>
</dbReference>
<name>A0ABV7JHA1_9SPHI</name>
<dbReference type="Pfam" id="PF13412">
    <property type="entry name" value="HTH_24"/>
    <property type="match status" value="1"/>
</dbReference>
<dbReference type="InterPro" id="IPR000600">
    <property type="entry name" value="ROK"/>
</dbReference>
<dbReference type="Proteomes" id="UP001595526">
    <property type="component" value="Unassembled WGS sequence"/>
</dbReference>
<comment type="caution">
    <text evidence="2">The sequence shown here is derived from an EMBL/GenBank/DDBJ whole genome shotgun (WGS) entry which is preliminary data.</text>
</comment>
<dbReference type="SUPFAM" id="SSF53067">
    <property type="entry name" value="Actin-like ATPase domain"/>
    <property type="match status" value="2"/>
</dbReference>
<comment type="similarity">
    <text evidence="1">Belongs to the ROK (NagC/XylR) family.</text>
</comment>
<dbReference type="InterPro" id="IPR049874">
    <property type="entry name" value="ROK_cs"/>
</dbReference>
<protein>
    <submittedName>
        <fullName evidence="2">ROK family transcriptional regulator</fullName>
    </submittedName>
</protein>
<dbReference type="InterPro" id="IPR036388">
    <property type="entry name" value="WH-like_DNA-bd_sf"/>
</dbReference>
<gene>
    <name evidence="2" type="ORF">ACFOET_00560</name>
</gene>
<evidence type="ECO:0000313" key="2">
    <source>
        <dbReference type="EMBL" id="MFC3196091.1"/>
    </source>
</evidence>
<dbReference type="SUPFAM" id="SSF46785">
    <property type="entry name" value="Winged helix' DNA-binding domain"/>
    <property type="match status" value="1"/>
</dbReference>
<dbReference type="Pfam" id="PF00480">
    <property type="entry name" value="ROK"/>
    <property type="match status" value="1"/>
</dbReference>
<dbReference type="RefSeq" id="WP_379018463.1">
    <property type="nucleotide sequence ID" value="NZ_JBHRTA010000003.1"/>
</dbReference>
<reference evidence="3" key="1">
    <citation type="journal article" date="2019" name="Int. J. Syst. Evol. Microbiol.">
        <title>The Global Catalogue of Microorganisms (GCM) 10K type strain sequencing project: providing services to taxonomists for standard genome sequencing and annotation.</title>
        <authorList>
            <consortium name="The Broad Institute Genomics Platform"/>
            <consortium name="The Broad Institute Genome Sequencing Center for Infectious Disease"/>
            <person name="Wu L."/>
            <person name="Ma J."/>
        </authorList>
    </citation>
    <scope>NUCLEOTIDE SEQUENCE [LARGE SCALE GENOMIC DNA]</scope>
    <source>
        <strain evidence="3">KCTC 52416</strain>
    </source>
</reference>
<sequence>MEKKINFFEALHSQKLSGVAYKNMVYKKRILAHLANMGNCTIADLSKELAISIPKTNELVNELLDDAIITDDGKTEAGVGRKANMYGLEANSAFFVGVEVSSYHINIGLMNFKREMVSTREHIDYQLDNTEKSLNALCQTLRHFIDSCEVAKEQILGIGVNLSGRINNKTGYSFSYFNFHEDPLSKIIEQEIGIPTYLENDSRAMAYGEFSSGIVNGERHVLFVNIDHGIGLGIMINGELYYGKSGFAGEFGHIPVFDNEIICRCGKKGCLETEASGIALRSNFITRLNAGATSIVGKKHKDVSAITLADIVEAAKNDDTLAIELIDEVGEKLGRGMATLINLFNPELVILGGILANTGEYLSLPMKNAINKYSLSLVNNDTRIKTSKLGEKAGLMGACLILRDRLLAITS</sequence>
<evidence type="ECO:0000256" key="1">
    <source>
        <dbReference type="ARBA" id="ARBA00006479"/>
    </source>
</evidence>
<evidence type="ECO:0000313" key="3">
    <source>
        <dbReference type="Proteomes" id="UP001595526"/>
    </source>
</evidence>
<dbReference type="InterPro" id="IPR043129">
    <property type="entry name" value="ATPase_NBD"/>
</dbReference>
<dbReference type="Gene3D" id="3.30.420.40">
    <property type="match status" value="2"/>
</dbReference>
<keyword evidence="3" id="KW-1185">Reference proteome</keyword>
<dbReference type="PANTHER" id="PTHR18964">
    <property type="entry name" value="ROK (REPRESSOR, ORF, KINASE) FAMILY"/>
    <property type="match status" value="1"/>
</dbReference>
<dbReference type="Gene3D" id="1.10.10.10">
    <property type="entry name" value="Winged helix-like DNA-binding domain superfamily/Winged helix DNA-binding domain"/>
    <property type="match status" value="1"/>
</dbReference>
<proteinExistence type="inferred from homology"/>
<accession>A0ABV7JHA1</accession>
<dbReference type="EMBL" id="JBHRTA010000003">
    <property type="protein sequence ID" value="MFC3196091.1"/>
    <property type="molecule type" value="Genomic_DNA"/>
</dbReference>
<dbReference type="PANTHER" id="PTHR18964:SF149">
    <property type="entry name" value="BIFUNCTIONAL UDP-N-ACETYLGLUCOSAMINE 2-EPIMERASE_N-ACETYLMANNOSAMINE KINASE"/>
    <property type="match status" value="1"/>
</dbReference>